<dbReference type="InterPro" id="IPR011604">
    <property type="entry name" value="PDDEXK-like_dom_sf"/>
</dbReference>
<dbReference type="InterPro" id="IPR038726">
    <property type="entry name" value="PDDEXK_AddAB-type"/>
</dbReference>
<dbReference type="AlphaFoldDB" id="A0A6M3INL5"/>
<evidence type="ECO:0000259" key="1">
    <source>
        <dbReference type="Pfam" id="PF12705"/>
    </source>
</evidence>
<evidence type="ECO:0000313" key="2">
    <source>
        <dbReference type="EMBL" id="QJA58821.1"/>
    </source>
</evidence>
<dbReference type="Gene3D" id="3.90.320.10">
    <property type="match status" value="1"/>
</dbReference>
<dbReference type="Pfam" id="PF12705">
    <property type="entry name" value="PDDEXK_1"/>
    <property type="match status" value="1"/>
</dbReference>
<reference evidence="2" key="1">
    <citation type="submission" date="2020-03" db="EMBL/GenBank/DDBJ databases">
        <title>The deep terrestrial virosphere.</title>
        <authorList>
            <person name="Holmfeldt K."/>
            <person name="Nilsson E."/>
            <person name="Simone D."/>
            <person name="Lopez-Fernandez M."/>
            <person name="Wu X."/>
            <person name="de Brujin I."/>
            <person name="Lundin D."/>
            <person name="Andersson A."/>
            <person name="Bertilsson S."/>
            <person name="Dopson M."/>
        </authorList>
    </citation>
    <scope>NUCLEOTIDE SEQUENCE</scope>
    <source>
        <strain evidence="2">MM415B01405</strain>
    </source>
</reference>
<dbReference type="EMBL" id="MT141340">
    <property type="protein sequence ID" value="QJA58821.1"/>
    <property type="molecule type" value="Genomic_DNA"/>
</dbReference>
<gene>
    <name evidence="2" type="ORF">MM415B01405_0016</name>
</gene>
<name>A0A6M3INL5_9ZZZZ</name>
<proteinExistence type="predicted"/>
<feature type="domain" description="PD-(D/E)XK endonuclease-like" evidence="1">
    <location>
        <begin position="47"/>
        <end position="225"/>
    </location>
</feature>
<organism evidence="2">
    <name type="scientific">viral metagenome</name>
    <dbReference type="NCBI Taxonomy" id="1070528"/>
    <lineage>
        <taxon>unclassified sequences</taxon>
        <taxon>metagenomes</taxon>
        <taxon>organismal metagenomes</taxon>
    </lineage>
</organism>
<sequence>MFIGKRVDDGIAFNMEQKIESHEDRATVEVLDFLDTAFEKDKGSVEDWGQETPGEVKDSGYKALEKYHTENCPIIQPDIVQGELFIPLQGIPYDFIGYMDLVDDKKIIIDNKVVGKSPTKNKATGLHEAHPIDIYQIASYAIGYEYQYKQKPGGIRLDYLVRTKTPQVHQINVKPKKGGKDSFLRMIAYVSHDIEQATKSGIFLPRGRLSFTQDCLRCGYAEICRKEI</sequence>
<protein>
    <submittedName>
        <fullName evidence="2">Putative PD-(D/E)XK nuclease superfamily protein</fullName>
    </submittedName>
</protein>
<accession>A0A6M3INL5</accession>